<dbReference type="EMBL" id="FXTN01000009">
    <property type="protein sequence ID" value="SMO87094.1"/>
    <property type="molecule type" value="Genomic_DNA"/>
</dbReference>
<gene>
    <name evidence="1" type="ORF">SAMN06265348_109107</name>
</gene>
<accession>A0A521ET60</accession>
<keyword evidence="2" id="KW-1185">Reference proteome</keyword>
<sequence>MQVLLLNYYTKRGINYPTGIALKLNPDNQIPILQIKAVTCYYMCIYVMISVKAVE</sequence>
<organism evidence="1 2">
    <name type="scientific">Pedobacter westerhofensis</name>
    <dbReference type="NCBI Taxonomy" id="425512"/>
    <lineage>
        <taxon>Bacteria</taxon>
        <taxon>Pseudomonadati</taxon>
        <taxon>Bacteroidota</taxon>
        <taxon>Sphingobacteriia</taxon>
        <taxon>Sphingobacteriales</taxon>
        <taxon>Sphingobacteriaceae</taxon>
        <taxon>Pedobacter</taxon>
    </lineage>
</organism>
<name>A0A521ET60_9SPHI</name>
<dbReference type="Proteomes" id="UP000320300">
    <property type="component" value="Unassembled WGS sequence"/>
</dbReference>
<evidence type="ECO:0000313" key="1">
    <source>
        <dbReference type="EMBL" id="SMO87094.1"/>
    </source>
</evidence>
<protein>
    <submittedName>
        <fullName evidence="1">Uncharacterized protein</fullName>
    </submittedName>
</protein>
<reference evidence="1 2" key="1">
    <citation type="submission" date="2017-05" db="EMBL/GenBank/DDBJ databases">
        <authorList>
            <person name="Varghese N."/>
            <person name="Submissions S."/>
        </authorList>
    </citation>
    <scope>NUCLEOTIDE SEQUENCE [LARGE SCALE GENOMIC DNA]</scope>
    <source>
        <strain evidence="1 2">DSM 19036</strain>
    </source>
</reference>
<evidence type="ECO:0000313" key="2">
    <source>
        <dbReference type="Proteomes" id="UP000320300"/>
    </source>
</evidence>
<dbReference type="AlphaFoldDB" id="A0A521ET60"/>
<proteinExistence type="predicted"/>